<dbReference type="Gene3D" id="3.30.160.800">
    <property type="match status" value="1"/>
</dbReference>
<dbReference type="PANTHER" id="PTHR11070:SF2">
    <property type="entry name" value="ATP-DEPENDENT DNA HELICASE SRS2"/>
    <property type="match status" value="1"/>
</dbReference>
<dbReference type="InterPro" id="IPR027417">
    <property type="entry name" value="P-loop_NTPase"/>
</dbReference>
<dbReference type="InterPro" id="IPR014016">
    <property type="entry name" value="UvrD-like_ATP-bd"/>
</dbReference>
<comment type="catalytic activity">
    <reaction evidence="11">
        <text>Couples ATP hydrolysis with the unwinding of duplex DNA by translocating in the 3'-5' direction.</text>
        <dbReference type="EC" id="5.6.2.4"/>
    </reaction>
</comment>
<dbReference type="AlphaFoldDB" id="A0A6L8W5F7"/>
<dbReference type="InterPro" id="IPR038726">
    <property type="entry name" value="PDDEXK_AddAB-type"/>
</dbReference>
<dbReference type="EC" id="5.6.2.4" evidence="12"/>
<evidence type="ECO:0000256" key="1">
    <source>
        <dbReference type="ARBA" id="ARBA00022722"/>
    </source>
</evidence>
<evidence type="ECO:0000256" key="11">
    <source>
        <dbReference type="ARBA" id="ARBA00034617"/>
    </source>
</evidence>
<dbReference type="Pfam" id="PF13361">
    <property type="entry name" value="UvrD_C"/>
    <property type="match status" value="1"/>
</dbReference>
<feature type="domain" description="UvrD-like helicase ATP-binding" evidence="17">
    <location>
        <begin position="7"/>
        <end position="491"/>
    </location>
</feature>
<proteinExistence type="predicted"/>
<keyword evidence="5 15" id="KW-0347">Helicase</keyword>
<dbReference type="GO" id="GO:0000725">
    <property type="term" value="P:recombinational repair"/>
    <property type="evidence" value="ECO:0007669"/>
    <property type="project" value="TreeGrafter"/>
</dbReference>
<evidence type="ECO:0000256" key="5">
    <source>
        <dbReference type="ARBA" id="ARBA00022806"/>
    </source>
</evidence>
<dbReference type="GO" id="GO:0004527">
    <property type="term" value="F:exonuclease activity"/>
    <property type="evidence" value="ECO:0007669"/>
    <property type="project" value="UniProtKB-KW"/>
</dbReference>
<evidence type="ECO:0000256" key="12">
    <source>
        <dbReference type="ARBA" id="ARBA00034808"/>
    </source>
</evidence>
<dbReference type="InterPro" id="IPR000212">
    <property type="entry name" value="DNA_helicase_UvrD/REP"/>
</dbReference>
<dbReference type="GO" id="GO:0005524">
    <property type="term" value="F:ATP binding"/>
    <property type="evidence" value="ECO:0007669"/>
    <property type="project" value="UniProtKB-UniRule"/>
</dbReference>
<evidence type="ECO:0000256" key="8">
    <source>
        <dbReference type="ARBA" id="ARBA00023125"/>
    </source>
</evidence>
<name>A0A6L8W5F7_9PROT</name>
<evidence type="ECO:0000256" key="9">
    <source>
        <dbReference type="ARBA" id="ARBA00023204"/>
    </source>
</evidence>
<dbReference type="RefSeq" id="WP_161314195.1">
    <property type="nucleotide sequence ID" value="NZ_WTUW01000001.1"/>
</dbReference>
<evidence type="ECO:0000256" key="13">
    <source>
        <dbReference type="ARBA" id="ARBA00034923"/>
    </source>
</evidence>
<dbReference type="Gene3D" id="1.10.486.10">
    <property type="entry name" value="PCRA, domain 4"/>
    <property type="match status" value="1"/>
</dbReference>
<evidence type="ECO:0000256" key="16">
    <source>
        <dbReference type="SAM" id="MobiDB-lite"/>
    </source>
</evidence>
<keyword evidence="10" id="KW-0413">Isomerase</keyword>
<keyword evidence="9" id="KW-0234">DNA repair</keyword>
<evidence type="ECO:0000313" key="20">
    <source>
        <dbReference type="Proteomes" id="UP000476030"/>
    </source>
</evidence>
<dbReference type="SUPFAM" id="SSF52980">
    <property type="entry name" value="Restriction endonuclease-like"/>
    <property type="match status" value="1"/>
</dbReference>
<evidence type="ECO:0000256" key="4">
    <source>
        <dbReference type="ARBA" id="ARBA00022801"/>
    </source>
</evidence>
<evidence type="ECO:0000256" key="14">
    <source>
        <dbReference type="ARBA" id="ARBA00048988"/>
    </source>
</evidence>
<dbReference type="Gene3D" id="3.90.320.10">
    <property type="match status" value="1"/>
</dbReference>
<dbReference type="GO" id="GO:0003677">
    <property type="term" value="F:DNA binding"/>
    <property type="evidence" value="ECO:0007669"/>
    <property type="project" value="UniProtKB-KW"/>
</dbReference>
<keyword evidence="4 15" id="KW-0378">Hydrolase</keyword>
<keyword evidence="2 15" id="KW-0547">Nucleotide-binding</keyword>
<dbReference type="Pfam" id="PF00580">
    <property type="entry name" value="UvrD-helicase"/>
    <property type="match status" value="1"/>
</dbReference>
<dbReference type="Proteomes" id="UP000476030">
    <property type="component" value="Unassembled WGS sequence"/>
</dbReference>
<comment type="caution">
    <text evidence="19">The sequence shown here is derived from an EMBL/GenBank/DDBJ whole genome shotgun (WGS) entry which is preliminary data.</text>
</comment>
<evidence type="ECO:0000259" key="17">
    <source>
        <dbReference type="PROSITE" id="PS51198"/>
    </source>
</evidence>
<evidence type="ECO:0000256" key="2">
    <source>
        <dbReference type="ARBA" id="ARBA00022741"/>
    </source>
</evidence>
<keyword evidence="1" id="KW-0540">Nuclease</keyword>
<feature type="domain" description="UvrD-like helicase C-terminal" evidence="18">
    <location>
        <begin position="508"/>
        <end position="794"/>
    </location>
</feature>
<dbReference type="InterPro" id="IPR014151">
    <property type="entry name" value="DNA_helicase_AddA"/>
</dbReference>
<dbReference type="Gene3D" id="3.40.50.300">
    <property type="entry name" value="P-loop containing nucleotide triphosphate hydrolases"/>
    <property type="match status" value="3"/>
</dbReference>
<dbReference type="GO" id="GO:0033202">
    <property type="term" value="C:DNA helicase complex"/>
    <property type="evidence" value="ECO:0007669"/>
    <property type="project" value="TreeGrafter"/>
</dbReference>
<dbReference type="PANTHER" id="PTHR11070">
    <property type="entry name" value="UVRD / RECB / PCRA DNA HELICASE FAMILY MEMBER"/>
    <property type="match status" value="1"/>
</dbReference>
<evidence type="ECO:0000256" key="6">
    <source>
        <dbReference type="ARBA" id="ARBA00022839"/>
    </source>
</evidence>
<protein>
    <recommendedName>
        <fullName evidence="12">DNA 3'-5' helicase</fullName>
        <ecNumber evidence="12">5.6.2.4</ecNumber>
    </recommendedName>
    <alternativeName>
        <fullName evidence="13">DNA 3'-5' helicase II</fullName>
    </alternativeName>
</protein>
<dbReference type="GO" id="GO:0005829">
    <property type="term" value="C:cytosol"/>
    <property type="evidence" value="ECO:0007669"/>
    <property type="project" value="TreeGrafter"/>
</dbReference>
<feature type="binding site" evidence="15">
    <location>
        <begin position="28"/>
        <end position="35"/>
    </location>
    <ligand>
        <name>ATP</name>
        <dbReference type="ChEBI" id="CHEBI:30616"/>
    </ligand>
</feature>
<dbReference type="SUPFAM" id="SSF52540">
    <property type="entry name" value="P-loop containing nucleoside triphosphate hydrolases"/>
    <property type="match status" value="1"/>
</dbReference>
<evidence type="ECO:0000313" key="19">
    <source>
        <dbReference type="EMBL" id="MZR29723.1"/>
    </source>
</evidence>
<dbReference type="NCBIfam" id="TIGR02784">
    <property type="entry name" value="addA_alphas"/>
    <property type="match status" value="1"/>
</dbReference>
<accession>A0A6L8W5F7</accession>
<keyword evidence="6" id="KW-0269">Exonuclease</keyword>
<keyword evidence="7 15" id="KW-0067">ATP-binding</keyword>
<evidence type="ECO:0000256" key="15">
    <source>
        <dbReference type="PROSITE-ProRule" id="PRU00560"/>
    </source>
</evidence>
<evidence type="ECO:0000256" key="10">
    <source>
        <dbReference type="ARBA" id="ARBA00023235"/>
    </source>
</evidence>
<dbReference type="Pfam" id="PF12705">
    <property type="entry name" value="PDDEXK_1"/>
    <property type="match status" value="1"/>
</dbReference>
<evidence type="ECO:0000259" key="18">
    <source>
        <dbReference type="PROSITE" id="PS51217"/>
    </source>
</evidence>
<dbReference type="PROSITE" id="PS51198">
    <property type="entry name" value="UVRD_HELICASE_ATP_BIND"/>
    <property type="match status" value="1"/>
</dbReference>
<comment type="catalytic activity">
    <reaction evidence="14">
        <text>ATP + H2O = ADP + phosphate + H(+)</text>
        <dbReference type="Rhea" id="RHEA:13065"/>
        <dbReference type="ChEBI" id="CHEBI:15377"/>
        <dbReference type="ChEBI" id="CHEBI:15378"/>
        <dbReference type="ChEBI" id="CHEBI:30616"/>
        <dbReference type="ChEBI" id="CHEBI:43474"/>
        <dbReference type="ChEBI" id="CHEBI:456216"/>
        <dbReference type="EC" id="5.6.2.4"/>
    </reaction>
</comment>
<keyword evidence="3" id="KW-0227">DNA damage</keyword>
<keyword evidence="20" id="KW-1185">Reference proteome</keyword>
<keyword evidence="8" id="KW-0238">DNA-binding</keyword>
<evidence type="ECO:0000256" key="7">
    <source>
        <dbReference type="ARBA" id="ARBA00022840"/>
    </source>
</evidence>
<organism evidence="19 20">
    <name type="scientific">Sneathiella litorea</name>
    <dbReference type="NCBI Taxonomy" id="2606216"/>
    <lineage>
        <taxon>Bacteria</taxon>
        <taxon>Pseudomonadati</taxon>
        <taxon>Pseudomonadota</taxon>
        <taxon>Alphaproteobacteria</taxon>
        <taxon>Sneathiellales</taxon>
        <taxon>Sneathiellaceae</taxon>
        <taxon>Sneathiella</taxon>
    </lineage>
</organism>
<sequence length="1129" mass="126053">MSLTDLVENGIARQKQAADPGKSVWVSASAGSGKTRVLVERSLRLMLAGTPPEKILCITFTKAAAAEMSNRLNAMLGDWSVMDDARLAESLRDLMGRPATDAETIWARRLFASVLDAPGGLKIQTIHSFCESVLGRFPLEAQLSPNFEVMDDRSANEIMQIARDDTLLECQRPENAALGAALRLVSEKVNEDGFSKLLKDIGDKRSQLMRLRRDYGGVNAAIKGLAGRIGIDPDLTEDHLISRACRETTFDGPALRRAVDRLLMGSKTDVATAEKMAPWLLQPDRRAALFDEYCLAFFTQKQEFRARFVTEKVAKANPEIVDTLQEEAERLQKVRESVKKARVQTSTAALIRLGMALVDRYEEEKSRRGRLDYDDLILKTRDLLTGDGVAPWVMFKLDGGIEHILVDEAQDTSAEQWQVIAALAEEFFAGKGALETERTLFVVGDEKQSIYSFQGADPATFDVMRRQFEERALAANKGWQNVPLDLSFRSTERVLDLVDRVFADEPARKGLTAAGDMIKHLVRRAGEAGLVEIWPTVKPPEVEAADPWDMPMAQNLDKNPAAQLAKNIALQIRDWLDKGEVLSATGRPVEPRDIMILVQSRNAFFAHIVRALKLADIPVAGADRMVLTEQLAVMDLLALARFVLLPEDDLNLAVILKSPFVGCDDNQLFELAYGRKDSLWRALRDNRTGLPVFDKARAFLGELLSRADFVPVYEFFADILGRLGGRKKLLGRLGQEAADPIEEFLSLALNFQRTEASSLQAFLHWIGAGASEIKRDMEQGRNEVRVLTVHGSKGLQAPIVFLPDTCQGTRSQPSIFWTEEEAPFPLWPVKTENDDPLTARMRQLAKDRQLEEKKRLLYVALTRAEDRLYICGWEGKNSRPADCWYELIDPAFGEGVEEVELPWGEVARRWSSGTVTEREEAPDIVPVTPAPLPDWISRPAPEEPVPPRPLVPSREEDETIASSPLGVDNGQRFHRGLLVHRLLETLPAINPEDREQAAKAWLARPLHGLDEARRDDILRETLNVINDPGFSAIFGPDSRAEVPISGVIDGRVLSGQIDRLLVSEEEILIIDYKTNRPSPTEIEAVPAMYLRQMSLYRRALMGMYPGKVVKCALLWTEGPHLMVLPEAVL</sequence>
<dbReference type="InterPro" id="IPR014017">
    <property type="entry name" value="DNA_helicase_UvrD-like_C"/>
</dbReference>
<dbReference type="InterPro" id="IPR011335">
    <property type="entry name" value="Restrct_endonuc-II-like"/>
</dbReference>
<dbReference type="InterPro" id="IPR011604">
    <property type="entry name" value="PDDEXK-like_dom_sf"/>
</dbReference>
<evidence type="ECO:0000256" key="3">
    <source>
        <dbReference type="ARBA" id="ARBA00022763"/>
    </source>
</evidence>
<feature type="region of interest" description="Disordered" evidence="16">
    <location>
        <begin position="914"/>
        <end position="966"/>
    </location>
</feature>
<gene>
    <name evidence="19" type="primary">addA</name>
    <name evidence="19" type="ORF">GQE98_03650</name>
</gene>
<dbReference type="EMBL" id="WTUW01000001">
    <property type="protein sequence ID" value="MZR29723.1"/>
    <property type="molecule type" value="Genomic_DNA"/>
</dbReference>
<reference evidence="19 20" key="1">
    <citation type="submission" date="2019-12" db="EMBL/GenBank/DDBJ databases">
        <title>Snethiella sp. nov. sp. isolated from sea sand.</title>
        <authorList>
            <person name="Kim J."/>
            <person name="Jeong S.E."/>
            <person name="Jung H.S."/>
            <person name="Jeon C.O."/>
        </authorList>
    </citation>
    <scope>NUCLEOTIDE SEQUENCE [LARGE SCALE GENOMIC DNA]</scope>
    <source>
        <strain evidence="19 20">DP05</strain>
    </source>
</reference>
<dbReference type="GO" id="GO:0043138">
    <property type="term" value="F:3'-5' DNA helicase activity"/>
    <property type="evidence" value="ECO:0007669"/>
    <property type="project" value="UniProtKB-EC"/>
</dbReference>
<dbReference type="PROSITE" id="PS51217">
    <property type="entry name" value="UVRD_HELICASE_CTER"/>
    <property type="match status" value="1"/>
</dbReference>